<sequence>MNLESVISNILWKIKLSNEFRALPRRERRDLESILNLNYMKEAFGEILEEKKDMDYEMIPKDLSDQDDCTYEVKITLNGSYPPIWRRFLVPNTVTLEEFHEIIQCSFGWMDRDFIYFKDESSTYIIREPEEYVNTTLLSLPSINKVFAHEMKLGNFLYFEKQKIEYMYDLRNRWSHTVLLEKKLDKKIKLPVCIDGKRANPLEYSGNIKHYQKYIKDPNTLHPGSDFFLNMLKNQLQTHDPQYFNKEELTEIFSTLVLQQPKDSFDKIQQNPGRDRPL</sequence>
<dbReference type="Proteomes" id="UP000255326">
    <property type="component" value="Unassembled WGS sequence"/>
</dbReference>
<dbReference type="SUPFAM" id="SSF159941">
    <property type="entry name" value="MM3350-like"/>
    <property type="match status" value="1"/>
</dbReference>
<feature type="domain" description="Plasmid pRiA4b Orf3-like" evidence="1">
    <location>
        <begin position="71"/>
        <end position="247"/>
    </location>
</feature>
<comment type="caution">
    <text evidence="2">The sequence shown here is derived from an EMBL/GenBank/DDBJ whole genome shotgun (WGS) entry which is preliminary data.</text>
</comment>
<protein>
    <submittedName>
        <fullName evidence="2">PRiA4b ORF-3-like protein</fullName>
    </submittedName>
</protein>
<dbReference type="PANTHER" id="PTHR41878">
    <property type="entry name" value="LEXA REPRESSOR-RELATED"/>
    <property type="match status" value="1"/>
</dbReference>
<evidence type="ECO:0000313" key="2">
    <source>
        <dbReference type="EMBL" id="RDI40036.1"/>
    </source>
</evidence>
<dbReference type="OrthoDB" id="9801392at2"/>
<dbReference type="Gene3D" id="3.10.290.30">
    <property type="entry name" value="MM3350-like"/>
    <property type="match status" value="1"/>
</dbReference>
<dbReference type="EMBL" id="QQAY01000013">
    <property type="protein sequence ID" value="RDI40036.1"/>
    <property type="molecule type" value="Genomic_DNA"/>
</dbReference>
<accession>A0A370GA25</accession>
<dbReference type="Pfam" id="PF07929">
    <property type="entry name" value="PRiA4_ORF3"/>
    <property type="match status" value="1"/>
</dbReference>
<evidence type="ECO:0000259" key="1">
    <source>
        <dbReference type="Pfam" id="PF07929"/>
    </source>
</evidence>
<evidence type="ECO:0000313" key="3">
    <source>
        <dbReference type="Proteomes" id="UP000255326"/>
    </source>
</evidence>
<reference evidence="2 3" key="1">
    <citation type="submission" date="2018-07" db="EMBL/GenBank/DDBJ databases">
        <title>Genomic Encyclopedia of Type Strains, Phase IV (KMG-IV): sequencing the most valuable type-strain genomes for metagenomic binning, comparative biology and taxonomic classification.</title>
        <authorList>
            <person name="Goeker M."/>
        </authorList>
    </citation>
    <scope>NUCLEOTIDE SEQUENCE [LARGE SCALE GENOMIC DNA]</scope>
    <source>
        <strain evidence="2 3">DSM 25281</strain>
    </source>
</reference>
<proteinExistence type="predicted"/>
<gene>
    <name evidence="2" type="ORF">DFR59_11360</name>
</gene>
<dbReference type="InterPro" id="IPR024047">
    <property type="entry name" value="MM3350-like_sf"/>
</dbReference>
<name>A0A370GA25_9BACI</name>
<dbReference type="RefSeq" id="WP_114746605.1">
    <property type="nucleotide sequence ID" value="NZ_QQAY01000013.1"/>
</dbReference>
<dbReference type="AlphaFoldDB" id="A0A370GA25"/>
<dbReference type="InterPro" id="IPR012912">
    <property type="entry name" value="Plasmid_pRiA4b_Orf3-like"/>
</dbReference>
<dbReference type="PANTHER" id="PTHR41878:SF1">
    <property type="entry name" value="TNPR PROTEIN"/>
    <property type="match status" value="1"/>
</dbReference>
<organism evidence="2 3">
    <name type="scientific">Falsibacillus pallidus</name>
    <dbReference type="NCBI Taxonomy" id="493781"/>
    <lineage>
        <taxon>Bacteria</taxon>
        <taxon>Bacillati</taxon>
        <taxon>Bacillota</taxon>
        <taxon>Bacilli</taxon>
        <taxon>Bacillales</taxon>
        <taxon>Bacillaceae</taxon>
        <taxon>Falsibacillus</taxon>
    </lineage>
</organism>
<keyword evidence="3" id="KW-1185">Reference proteome</keyword>